<sequence length="138" mass="15238">MIVWLKGVVVWFVIILAETLHGTARTLWLAPLIGDLPARQVSFFTGVVLILAIATLFVPWLQASRSQLLKIGVLWAVLTLAFEVGLGRLILGYSWERILSDYNLSQGGLMVIGLVILTFAPLIAAKLRNTLTNRKQNA</sequence>
<dbReference type="STRING" id="1920490.GCA_001895925_01992"/>
<dbReference type="AlphaFoldDB" id="A0A2T1D902"/>
<keyword evidence="1" id="KW-1133">Transmembrane helix</keyword>
<proteinExistence type="predicted"/>
<evidence type="ECO:0000313" key="3">
    <source>
        <dbReference type="Proteomes" id="UP000238634"/>
    </source>
</evidence>
<feature type="transmembrane region" description="Helical" evidence="1">
    <location>
        <begin position="73"/>
        <end position="95"/>
    </location>
</feature>
<gene>
    <name evidence="2" type="ORF">C7B65_19945</name>
</gene>
<comment type="caution">
    <text evidence="2">The sequence shown here is derived from an EMBL/GenBank/DDBJ whole genome shotgun (WGS) entry which is preliminary data.</text>
</comment>
<keyword evidence="1" id="KW-0812">Transmembrane</keyword>
<evidence type="ECO:0000313" key="2">
    <source>
        <dbReference type="EMBL" id="PSB16972.1"/>
    </source>
</evidence>
<dbReference type="OrthoDB" id="5194395at2"/>
<dbReference type="Proteomes" id="UP000238634">
    <property type="component" value="Unassembled WGS sequence"/>
</dbReference>
<reference evidence="2 3" key="1">
    <citation type="submission" date="2018-02" db="EMBL/GenBank/DDBJ databases">
        <authorList>
            <person name="Cohen D.B."/>
            <person name="Kent A.D."/>
        </authorList>
    </citation>
    <scope>NUCLEOTIDE SEQUENCE [LARGE SCALE GENOMIC DNA]</scope>
    <source>
        <strain evidence="2 3">ULC007</strain>
    </source>
</reference>
<feature type="transmembrane region" description="Helical" evidence="1">
    <location>
        <begin position="107"/>
        <end position="125"/>
    </location>
</feature>
<evidence type="ECO:0000256" key="1">
    <source>
        <dbReference type="SAM" id="Phobius"/>
    </source>
</evidence>
<protein>
    <submittedName>
        <fullName evidence="2">Uncharacterized protein</fullName>
    </submittedName>
</protein>
<reference evidence="2 3" key="2">
    <citation type="submission" date="2018-03" db="EMBL/GenBank/DDBJ databases">
        <title>The ancient ancestry and fast evolution of plastids.</title>
        <authorList>
            <person name="Moore K.R."/>
            <person name="Magnabosco C."/>
            <person name="Momper L."/>
            <person name="Gold D.A."/>
            <person name="Bosak T."/>
            <person name="Fournier G.P."/>
        </authorList>
    </citation>
    <scope>NUCLEOTIDE SEQUENCE [LARGE SCALE GENOMIC DNA]</scope>
    <source>
        <strain evidence="2 3">ULC007</strain>
    </source>
</reference>
<name>A0A2T1D902_9CYAN</name>
<keyword evidence="3" id="KW-1185">Reference proteome</keyword>
<feature type="transmembrane region" description="Helical" evidence="1">
    <location>
        <begin position="41"/>
        <end position="61"/>
    </location>
</feature>
<accession>A0A2T1D902</accession>
<organism evidence="2 3">
    <name type="scientific">Phormidesmis priestleyi ULC007</name>
    <dbReference type="NCBI Taxonomy" id="1920490"/>
    <lineage>
        <taxon>Bacteria</taxon>
        <taxon>Bacillati</taxon>
        <taxon>Cyanobacteriota</taxon>
        <taxon>Cyanophyceae</taxon>
        <taxon>Leptolyngbyales</taxon>
        <taxon>Leptolyngbyaceae</taxon>
        <taxon>Phormidesmis</taxon>
    </lineage>
</organism>
<keyword evidence="1" id="KW-0472">Membrane</keyword>
<dbReference type="EMBL" id="PVWG01000034">
    <property type="protein sequence ID" value="PSB16972.1"/>
    <property type="molecule type" value="Genomic_DNA"/>
</dbReference>
<dbReference type="RefSeq" id="WP_073074402.1">
    <property type="nucleotide sequence ID" value="NZ_MPPI01000036.1"/>
</dbReference>